<dbReference type="GO" id="GO:0035556">
    <property type="term" value="P:intracellular signal transduction"/>
    <property type="evidence" value="ECO:0007669"/>
    <property type="project" value="InterPro"/>
</dbReference>
<dbReference type="InterPro" id="IPR029787">
    <property type="entry name" value="Nucleotide_cyclase"/>
</dbReference>
<dbReference type="Gene3D" id="3.30.70.1230">
    <property type="entry name" value="Nucleotide cyclase"/>
    <property type="match status" value="1"/>
</dbReference>
<accession>A0A543CQ91</accession>
<dbReference type="OrthoDB" id="3482507at2"/>
<dbReference type="GO" id="GO:0004016">
    <property type="term" value="F:adenylate cyclase activity"/>
    <property type="evidence" value="ECO:0007669"/>
    <property type="project" value="UniProtKB-ARBA"/>
</dbReference>
<dbReference type="EMBL" id="VFOZ01000001">
    <property type="protein sequence ID" value="TQL99097.1"/>
    <property type="molecule type" value="Genomic_DNA"/>
</dbReference>
<gene>
    <name evidence="2" type="ORF">FB559_4753</name>
</gene>
<dbReference type="Proteomes" id="UP000316096">
    <property type="component" value="Unassembled WGS sequence"/>
</dbReference>
<dbReference type="InterPro" id="IPR001054">
    <property type="entry name" value="A/G_cyclase"/>
</dbReference>
<comment type="caution">
    <text evidence="2">The sequence shown here is derived from an EMBL/GenBank/DDBJ whole genome shotgun (WGS) entry which is preliminary data.</text>
</comment>
<protein>
    <recommendedName>
        <fullName evidence="1">Guanylate cyclase domain-containing protein</fullName>
    </recommendedName>
</protein>
<dbReference type="GO" id="GO:0009190">
    <property type="term" value="P:cyclic nucleotide biosynthetic process"/>
    <property type="evidence" value="ECO:0007669"/>
    <property type="project" value="InterPro"/>
</dbReference>
<evidence type="ECO:0000313" key="3">
    <source>
        <dbReference type="Proteomes" id="UP000316096"/>
    </source>
</evidence>
<evidence type="ECO:0000313" key="2">
    <source>
        <dbReference type="EMBL" id="TQL99097.1"/>
    </source>
</evidence>
<dbReference type="AlphaFoldDB" id="A0A543CQ91"/>
<name>A0A543CQ91_9ACTN</name>
<proteinExistence type="predicted"/>
<dbReference type="SUPFAM" id="SSF55073">
    <property type="entry name" value="Nucleotide cyclase"/>
    <property type="match status" value="1"/>
</dbReference>
<sequence>MLDNWRRRGVVPTARHDLTITRVRPLDTLHRPAWSSLNCSVLYTDVAGFSAPVRTEADRQVVRDRLYDLLRGAFADSGVSWAACYHEDRGDGALVIVPPEVPTRAVADPLLALLAAELRRHNRRAAAPVRIQLRAALHVGPVSRDAEGLNGDAIIHTARMLDAPPLREALRAAEADLAFMASAHVYETALRSDAGLLDPATFTQVSFRVKESQITAWMHVAGSRPGTAVAEAAPPPDTGRPPSPITHFHDQVNVDGDFVIGTKFVDRARPPVNRT</sequence>
<dbReference type="PROSITE" id="PS50125">
    <property type="entry name" value="GUANYLATE_CYCLASE_2"/>
    <property type="match status" value="1"/>
</dbReference>
<organism evidence="2 3">
    <name type="scientific">Actinoallomurus bryophytorum</name>
    <dbReference type="NCBI Taxonomy" id="1490222"/>
    <lineage>
        <taxon>Bacteria</taxon>
        <taxon>Bacillati</taxon>
        <taxon>Actinomycetota</taxon>
        <taxon>Actinomycetes</taxon>
        <taxon>Streptosporangiales</taxon>
        <taxon>Thermomonosporaceae</taxon>
        <taxon>Actinoallomurus</taxon>
    </lineage>
</organism>
<dbReference type="RefSeq" id="WP_141957644.1">
    <property type="nucleotide sequence ID" value="NZ_VFOZ01000001.1"/>
</dbReference>
<keyword evidence="3" id="KW-1185">Reference proteome</keyword>
<reference evidence="2 3" key="1">
    <citation type="submission" date="2019-06" db="EMBL/GenBank/DDBJ databases">
        <title>Sequencing the genomes of 1000 actinobacteria strains.</title>
        <authorList>
            <person name="Klenk H.-P."/>
        </authorList>
    </citation>
    <scope>NUCLEOTIDE SEQUENCE [LARGE SCALE GENOMIC DNA]</scope>
    <source>
        <strain evidence="2 3">DSM 102200</strain>
    </source>
</reference>
<feature type="domain" description="Guanylate cyclase" evidence="1">
    <location>
        <begin position="40"/>
        <end position="161"/>
    </location>
</feature>
<evidence type="ECO:0000259" key="1">
    <source>
        <dbReference type="PROSITE" id="PS50125"/>
    </source>
</evidence>